<dbReference type="EMBL" id="JAEUBG010000681">
    <property type="protein sequence ID" value="KAH3687668.1"/>
    <property type="molecule type" value="Genomic_DNA"/>
</dbReference>
<name>A0A9P8QB37_WICPI</name>
<protein>
    <submittedName>
        <fullName evidence="2">Uncharacterized protein</fullName>
    </submittedName>
</protein>
<comment type="caution">
    <text evidence="2">The sequence shown here is derived from an EMBL/GenBank/DDBJ whole genome shotgun (WGS) entry which is preliminary data.</text>
</comment>
<evidence type="ECO:0000256" key="1">
    <source>
        <dbReference type="SAM" id="MobiDB-lite"/>
    </source>
</evidence>
<evidence type="ECO:0000313" key="2">
    <source>
        <dbReference type="EMBL" id="KAH3687668.1"/>
    </source>
</evidence>
<sequence length="788" mass="89332">GYLGSQDIFQIFEIDSIRPLIVQYFTIVCDSPADNGCVGYFSKFQTKYNVDTKTWDQLNHTAQSSINTNKIFLLDTAHPESYLSPQTCNTLEYIFTHSIAQHIVIGEVISPQLTPLFQSRTLSEWLLRFRAANFIFNDRTSQKWITLDSGADLKRITLSQSVEIVSVHGDCAESDSCNTFNQGVWIRKLQLDGVSQWTLDSFDLSNCDDVTVTGCAPGGPLKLSDEVCGTDIHSLRLNSFSYVKDLTVPKLRIGKFQMAHQSNNEPFLLNINTGEELTELSVVSESQSRVLDLRITSQTKYPVILDIRGDLSGSKTPTREAIKVHTDVTKPTIPLFGVHQLKILRCEYTPSLLPFLENTTIFYNLHYLSISIHNNTQKQALRHSFFPQLSSLLFFNENPDDDLAYPQIIAPRLEDFHILKLQNDGSLLGLSSYFPLLKSLMIRPASDRFHISNCDPVVNNLKYLEIVTFKNLQACINNLNLTYFGTLQTLVLRTRHNNSTPEKFKLMFQAPKLQSIDFEIEGAETNGITGNQIDIVGFYFLQKVKLLTTLSSLNIVHCPNMECINLPFVDECDRLSISSDVSLSKLRLIHVGGVEADVLNKIVTTSAGLLGDNMTASNIIQISQSHTPDSPHVKNTIFSNRYLRKGQASDHEWRLTLGDRIYGYQTILNTGNWTQHVDSYKEYLVNRDLCDDEDEEEGGDYEDYQMVDRNTDDMVNLQSRSNPLRGGGDTDTLREFLMIRDEMGLESDIMRLGLIKHFKVQRNQKKKEEVKKVSNQTSMEGLSRSPVY</sequence>
<feature type="region of interest" description="Disordered" evidence="1">
    <location>
        <begin position="765"/>
        <end position="788"/>
    </location>
</feature>
<keyword evidence="3" id="KW-1185">Reference proteome</keyword>
<accession>A0A9P8QB37</accession>
<gene>
    <name evidence="2" type="ORF">WICPIJ_001353</name>
</gene>
<feature type="non-terminal residue" evidence="2">
    <location>
        <position position="788"/>
    </location>
</feature>
<dbReference type="AlphaFoldDB" id="A0A9P8QB37"/>
<reference evidence="2" key="2">
    <citation type="submission" date="2021-01" db="EMBL/GenBank/DDBJ databases">
        <authorList>
            <person name="Schikora-Tamarit M.A."/>
        </authorList>
    </citation>
    <scope>NUCLEOTIDE SEQUENCE</scope>
    <source>
        <strain evidence="2">CBS2887</strain>
    </source>
</reference>
<evidence type="ECO:0000313" key="3">
    <source>
        <dbReference type="Proteomes" id="UP000774326"/>
    </source>
</evidence>
<organism evidence="2 3">
    <name type="scientific">Wickerhamomyces pijperi</name>
    <name type="common">Yeast</name>
    <name type="synonym">Pichia pijperi</name>
    <dbReference type="NCBI Taxonomy" id="599730"/>
    <lineage>
        <taxon>Eukaryota</taxon>
        <taxon>Fungi</taxon>
        <taxon>Dikarya</taxon>
        <taxon>Ascomycota</taxon>
        <taxon>Saccharomycotina</taxon>
        <taxon>Saccharomycetes</taxon>
        <taxon>Phaffomycetales</taxon>
        <taxon>Wickerhamomycetaceae</taxon>
        <taxon>Wickerhamomyces</taxon>
    </lineage>
</organism>
<dbReference type="Proteomes" id="UP000774326">
    <property type="component" value="Unassembled WGS sequence"/>
</dbReference>
<reference evidence="2" key="1">
    <citation type="journal article" date="2021" name="Open Biol.">
        <title>Shared evolutionary footprints suggest mitochondrial oxidative damage underlies multiple complex I losses in fungi.</title>
        <authorList>
            <person name="Schikora-Tamarit M.A."/>
            <person name="Marcet-Houben M."/>
            <person name="Nosek J."/>
            <person name="Gabaldon T."/>
        </authorList>
    </citation>
    <scope>NUCLEOTIDE SEQUENCE</scope>
    <source>
        <strain evidence="2">CBS2887</strain>
    </source>
</reference>
<proteinExistence type="predicted"/>